<proteinExistence type="predicted"/>
<evidence type="ECO:0000313" key="2">
    <source>
        <dbReference type="Proteomes" id="UP000316621"/>
    </source>
</evidence>
<accession>A0A4Y7KU37</accession>
<organism evidence="1 2">
    <name type="scientific">Papaver somniferum</name>
    <name type="common">Opium poppy</name>
    <dbReference type="NCBI Taxonomy" id="3469"/>
    <lineage>
        <taxon>Eukaryota</taxon>
        <taxon>Viridiplantae</taxon>
        <taxon>Streptophyta</taxon>
        <taxon>Embryophyta</taxon>
        <taxon>Tracheophyta</taxon>
        <taxon>Spermatophyta</taxon>
        <taxon>Magnoliopsida</taxon>
        <taxon>Ranunculales</taxon>
        <taxon>Papaveraceae</taxon>
        <taxon>Papaveroideae</taxon>
        <taxon>Papaver</taxon>
    </lineage>
</organism>
<dbReference type="Proteomes" id="UP000316621">
    <property type="component" value="Chromosome 9"/>
</dbReference>
<dbReference type="Gramene" id="RZC76366">
    <property type="protein sequence ID" value="RZC76366"/>
    <property type="gene ID" value="C5167_000434"/>
</dbReference>
<sequence>MLKLVFSFTDGMATNKEVYDGLFLSKRQIDHQCAHDSKGGAKPELIEEISTLLENLAAAGTRFEINVEVPQSYATLVKKLGKDVYKPTYACPAVLLKLLNKVFVAYTNALKAGI</sequence>
<dbReference type="AlphaFoldDB" id="A0A4Y7KU37"/>
<keyword evidence="2" id="KW-1185">Reference proteome</keyword>
<protein>
    <submittedName>
        <fullName evidence="1">Uncharacterized protein</fullName>
    </submittedName>
</protein>
<reference evidence="1 2" key="1">
    <citation type="journal article" date="2018" name="Science">
        <title>The opium poppy genome and morphinan production.</title>
        <authorList>
            <person name="Guo L."/>
            <person name="Winzer T."/>
            <person name="Yang X."/>
            <person name="Li Y."/>
            <person name="Ning Z."/>
            <person name="He Z."/>
            <person name="Teodor R."/>
            <person name="Lu Y."/>
            <person name="Bowser T.A."/>
            <person name="Graham I.A."/>
            <person name="Ye K."/>
        </authorList>
    </citation>
    <scope>NUCLEOTIDE SEQUENCE [LARGE SCALE GENOMIC DNA]</scope>
    <source>
        <strain evidence="2">cv. HN1</strain>
        <tissue evidence="1">Leaves</tissue>
    </source>
</reference>
<dbReference type="EMBL" id="CM010723">
    <property type="protein sequence ID" value="RZC76366.1"/>
    <property type="molecule type" value="Genomic_DNA"/>
</dbReference>
<evidence type="ECO:0000313" key="1">
    <source>
        <dbReference type="EMBL" id="RZC76366.1"/>
    </source>
</evidence>
<gene>
    <name evidence="1" type="ORF">C5167_000434</name>
</gene>
<name>A0A4Y7KU37_PAPSO</name>